<dbReference type="AlphaFoldDB" id="A0A7J6G6K5"/>
<dbReference type="Pfam" id="PF13966">
    <property type="entry name" value="zf-RVT"/>
    <property type="match status" value="1"/>
</dbReference>
<evidence type="ECO:0000259" key="1">
    <source>
        <dbReference type="Pfam" id="PF13966"/>
    </source>
</evidence>
<name>A0A7J6G6K5_CANSA</name>
<dbReference type="InterPro" id="IPR026960">
    <property type="entry name" value="RVT-Znf"/>
</dbReference>
<comment type="caution">
    <text evidence="2">The sequence shown here is derived from an EMBL/GenBank/DDBJ whole genome shotgun (WGS) entry which is preliminary data.</text>
</comment>
<proteinExistence type="predicted"/>
<evidence type="ECO:0000313" key="2">
    <source>
        <dbReference type="EMBL" id="KAF4378613.1"/>
    </source>
</evidence>
<dbReference type="Proteomes" id="UP000583929">
    <property type="component" value="Unassembled WGS sequence"/>
</dbReference>
<feature type="domain" description="Reverse transcriptase zinc-binding" evidence="1">
    <location>
        <begin position="23"/>
        <end position="68"/>
    </location>
</feature>
<organism evidence="2 3">
    <name type="scientific">Cannabis sativa</name>
    <name type="common">Hemp</name>
    <name type="synonym">Marijuana</name>
    <dbReference type="NCBI Taxonomy" id="3483"/>
    <lineage>
        <taxon>Eukaryota</taxon>
        <taxon>Viridiplantae</taxon>
        <taxon>Streptophyta</taxon>
        <taxon>Embryophyta</taxon>
        <taxon>Tracheophyta</taxon>
        <taxon>Spermatophyta</taxon>
        <taxon>Magnoliopsida</taxon>
        <taxon>eudicotyledons</taxon>
        <taxon>Gunneridae</taxon>
        <taxon>Pentapetalae</taxon>
        <taxon>rosids</taxon>
        <taxon>fabids</taxon>
        <taxon>Rosales</taxon>
        <taxon>Cannabaceae</taxon>
        <taxon>Cannabis</taxon>
    </lineage>
</organism>
<sequence length="200" mass="22301">MYNIIICQDIIKGAKLACVIYKSWLALKNRLPTGDRLHQFGISTSRDCLVCEDGEESHSQLFFSCCYMLVVGQLSSRLRSYNNNNLGSTDDILPLVSKGNKNYEKYHSYVRGNKFREKCKPQCAPNISSGGSYICFSGKSSSKSCLTLFLKRGCGKRPFNKILKGNSSGGSGDFFMSSYMFIASPGEPMLRKPLITSEYV</sequence>
<protein>
    <recommendedName>
        <fullName evidence="1">Reverse transcriptase zinc-binding domain-containing protein</fullName>
    </recommendedName>
</protein>
<evidence type="ECO:0000313" key="3">
    <source>
        <dbReference type="Proteomes" id="UP000583929"/>
    </source>
</evidence>
<accession>A0A7J6G6K5</accession>
<dbReference type="EMBL" id="JAATIQ010000135">
    <property type="protein sequence ID" value="KAF4378613.1"/>
    <property type="molecule type" value="Genomic_DNA"/>
</dbReference>
<keyword evidence="3" id="KW-1185">Reference proteome</keyword>
<gene>
    <name evidence="2" type="ORF">G4B88_023153</name>
</gene>
<reference evidence="2 3" key="1">
    <citation type="journal article" date="2020" name="bioRxiv">
        <title>Sequence and annotation of 42 cannabis genomes reveals extensive copy number variation in cannabinoid synthesis and pathogen resistance genes.</title>
        <authorList>
            <person name="Mckernan K.J."/>
            <person name="Helbert Y."/>
            <person name="Kane L.T."/>
            <person name="Ebling H."/>
            <person name="Zhang L."/>
            <person name="Liu B."/>
            <person name="Eaton Z."/>
            <person name="Mclaughlin S."/>
            <person name="Kingan S."/>
            <person name="Baybayan P."/>
            <person name="Concepcion G."/>
            <person name="Jordan M."/>
            <person name="Riva A."/>
            <person name="Barbazuk W."/>
            <person name="Harkins T."/>
        </authorList>
    </citation>
    <scope>NUCLEOTIDE SEQUENCE [LARGE SCALE GENOMIC DNA]</scope>
    <source>
        <strain evidence="3">cv. Jamaican Lion 4</strain>
        <tissue evidence="2">Leaf</tissue>
    </source>
</reference>